<dbReference type="EMBL" id="AWUE01011490">
    <property type="protein sequence ID" value="OMP10584.1"/>
    <property type="molecule type" value="Genomic_DNA"/>
</dbReference>
<name>A0A1R3KU04_9ROSI</name>
<evidence type="ECO:0000313" key="3">
    <source>
        <dbReference type="Proteomes" id="UP000187203"/>
    </source>
</evidence>
<proteinExistence type="predicted"/>
<evidence type="ECO:0000313" key="2">
    <source>
        <dbReference type="EMBL" id="OMP10584.1"/>
    </source>
</evidence>
<protein>
    <submittedName>
        <fullName evidence="2">Gamma tubulin ring complex protein 3</fullName>
    </submittedName>
</protein>
<organism evidence="2 3">
    <name type="scientific">Corchorus olitorius</name>
    <dbReference type="NCBI Taxonomy" id="93759"/>
    <lineage>
        <taxon>Eukaryota</taxon>
        <taxon>Viridiplantae</taxon>
        <taxon>Streptophyta</taxon>
        <taxon>Embryophyta</taxon>
        <taxon>Tracheophyta</taxon>
        <taxon>Spermatophyta</taxon>
        <taxon>Magnoliopsida</taxon>
        <taxon>eudicotyledons</taxon>
        <taxon>Gunneridae</taxon>
        <taxon>Pentapetalae</taxon>
        <taxon>rosids</taxon>
        <taxon>malvids</taxon>
        <taxon>Malvales</taxon>
        <taxon>Malvaceae</taxon>
        <taxon>Grewioideae</taxon>
        <taxon>Apeibeae</taxon>
        <taxon>Corchorus</taxon>
    </lineage>
</organism>
<comment type="caution">
    <text evidence="2">The sequence shown here is derived from an EMBL/GenBank/DDBJ whole genome shotgun (WGS) entry which is preliminary data.</text>
</comment>
<feature type="compositionally biased region" description="Polar residues" evidence="1">
    <location>
        <begin position="10"/>
        <end position="21"/>
    </location>
</feature>
<keyword evidence="3" id="KW-1185">Reference proteome</keyword>
<dbReference type="Proteomes" id="UP000187203">
    <property type="component" value="Unassembled WGS sequence"/>
</dbReference>
<evidence type="ECO:0000256" key="1">
    <source>
        <dbReference type="SAM" id="MobiDB-lite"/>
    </source>
</evidence>
<accession>A0A1R3KU04</accession>
<gene>
    <name evidence="2" type="ORF">COLO4_04421</name>
</gene>
<reference evidence="3" key="1">
    <citation type="submission" date="2013-09" db="EMBL/GenBank/DDBJ databases">
        <title>Corchorus olitorius genome sequencing.</title>
        <authorList>
            <person name="Alam M."/>
            <person name="Haque M.S."/>
            <person name="Islam M.S."/>
            <person name="Emdad E.M."/>
            <person name="Islam M.M."/>
            <person name="Ahmed B."/>
            <person name="Halim A."/>
            <person name="Hossen Q.M.M."/>
            <person name="Hossain M.Z."/>
            <person name="Ahmed R."/>
            <person name="Khan M.M."/>
            <person name="Islam R."/>
            <person name="Rashid M.M."/>
            <person name="Khan S.A."/>
            <person name="Rahman M.S."/>
            <person name="Alam M."/>
            <person name="Yahiya A.S."/>
            <person name="Khan M.S."/>
            <person name="Azam M.S."/>
            <person name="Haque T."/>
            <person name="Lashkar M.Z.H."/>
            <person name="Akhand A.I."/>
            <person name="Morshed G."/>
            <person name="Roy S."/>
            <person name="Uddin K.S."/>
            <person name="Rabeya T."/>
            <person name="Hossain A.S."/>
            <person name="Chowdhury A."/>
            <person name="Snigdha A.R."/>
            <person name="Mortoza M.S."/>
            <person name="Matin S.A."/>
            <person name="Hoque S.M.E."/>
            <person name="Islam M.K."/>
            <person name="Roy D.K."/>
            <person name="Haider R."/>
            <person name="Moosa M.M."/>
            <person name="Elias S.M."/>
            <person name="Hasan A.M."/>
            <person name="Jahan S."/>
            <person name="Shafiuddin M."/>
            <person name="Mahmood N."/>
            <person name="Shommy N.S."/>
        </authorList>
    </citation>
    <scope>NUCLEOTIDE SEQUENCE [LARGE SCALE GENOMIC DNA]</scope>
    <source>
        <strain evidence="3">cv. O-4</strain>
    </source>
</reference>
<feature type="region of interest" description="Disordered" evidence="1">
    <location>
        <begin position="1"/>
        <end position="62"/>
    </location>
</feature>
<sequence length="62" mass="6889">MPRREDHHTITTPGPSTSSVHPQDLTGRLPTFPSNESHPQVGYPSHRTLDSQRLVQEGMKSA</sequence>
<dbReference type="AlphaFoldDB" id="A0A1R3KU04"/>